<sequence>MRRPSILNACTVVLVIWLTFPFVAHAADTEAAAGPPAPVPIDIVTLKDGSVLYGEVIEMTEGTLHLKTVDSADKAFKVKWSEVSKLTVTHPLPFHLKEGTILVGTTQADKDGFLLLKVESLADPLTIPVGSVASINPLVQPPVIFVGAVTAGISTANGNTNFQNASFLLDLTGRSEKLRLLLNGRYVYNENDGQLAARNARGTIKLDFFFTKRFYAFTSAYFEQDTFQDLNLRTALATGPGYQFIDLGDFSGPYFKDMSLSGEFGVSYFNEDFKNLQDQSSVRGRGSLRFNWPMLDERVVLYHFDEFFPSFQNSKDYYLTMDQGIRLKLIEGFVANLQFTYRYNNTPPPGVQSTDTLYLITFGYNFDTTRRR</sequence>
<dbReference type="OrthoDB" id="9806250at2"/>
<accession>A0A1W1I3G8</accession>
<proteinExistence type="predicted"/>
<name>A0A1W1I3G8_9BACT</name>
<keyword evidence="3" id="KW-1185">Reference proteome</keyword>
<evidence type="ECO:0000313" key="2">
    <source>
        <dbReference type="EMBL" id="SLM47511.1"/>
    </source>
</evidence>
<dbReference type="Pfam" id="PF04338">
    <property type="entry name" value="DUF481"/>
    <property type="match status" value="1"/>
</dbReference>
<reference evidence="2 3" key="1">
    <citation type="submission" date="2017-03" db="EMBL/GenBank/DDBJ databases">
        <authorList>
            <person name="Afonso C.L."/>
            <person name="Miller P.J."/>
            <person name="Scott M.A."/>
            <person name="Spackman E."/>
            <person name="Goraichik I."/>
            <person name="Dimitrov K.M."/>
            <person name="Suarez D.L."/>
            <person name="Swayne D.E."/>
        </authorList>
    </citation>
    <scope>NUCLEOTIDE SEQUENCE [LARGE SCALE GENOMIC DNA]</scope>
    <source>
        <strain evidence="2">Genome sequencing of Nitrospira japonica strain NJ11</strain>
    </source>
</reference>
<feature type="chain" id="PRO_5012890387" description="DUF481 domain-containing protein" evidence="1">
    <location>
        <begin position="27"/>
        <end position="372"/>
    </location>
</feature>
<evidence type="ECO:0000256" key="1">
    <source>
        <dbReference type="SAM" id="SignalP"/>
    </source>
</evidence>
<dbReference type="InterPro" id="IPR007433">
    <property type="entry name" value="DUF481"/>
</dbReference>
<gene>
    <name evidence="2" type="ORF">NSJP_1339</name>
</gene>
<keyword evidence="1" id="KW-0732">Signal</keyword>
<dbReference type="AlphaFoldDB" id="A0A1W1I3G8"/>
<dbReference type="Proteomes" id="UP000192042">
    <property type="component" value="Chromosome I"/>
</dbReference>
<dbReference type="EMBL" id="LT828648">
    <property type="protein sequence ID" value="SLM47511.1"/>
    <property type="molecule type" value="Genomic_DNA"/>
</dbReference>
<feature type="signal peptide" evidence="1">
    <location>
        <begin position="1"/>
        <end position="26"/>
    </location>
</feature>
<dbReference type="KEGG" id="nja:NSJP_1339"/>
<protein>
    <recommendedName>
        <fullName evidence="4">DUF481 domain-containing protein</fullName>
    </recommendedName>
</protein>
<evidence type="ECO:0008006" key="4">
    <source>
        <dbReference type="Google" id="ProtNLM"/>
    </source>
</evidence>
<evidence type="ECO:0000313" key="3">
    <source>
        <dbReference type="Proteomes" id="UP000192042"/>
    </source>
</evidence>
<dbReference type="STRING" id="1325564.NSJP_1339"/>
<dbReference type="RefSeq" id="WP_080886026.1">
    <property type="nucleotide sequence ID" value="NZ_LT828648.1"/>
</dbReference>
<organism evidence="2 3">
    <name type="scientific">Nitrospira japonica</name>
    <dbReference type="NCBI Taxonomy" id="1325564"/>
    <lineage>
        <taxon>Bacteria</taxon>
        <taxon>Pseudomonadati</taxon>
        <taxon>Nitrospirota</taxon>
        <taxon>Nitrospiria</taxon>
        <taxon>Nitrospirales</taxon>
        <taxon>Nitrospiraceae</taxon>
        <taxon>Nitrospira</taxon>
    </lineage>
</organism>